<dbReference type="Proteomes" id="UP000266089">
    <property type="component" value="Unassembled WGS sequence"/>
</dbReference>
<dbReference type="CDD" id="cd00761">
    <property type="entry name" value="Glyco_tranf_GTA_type"/>
    <property type="match status" value="1"/>
</dbReference>
<dbReference type="PANTHER" id="PTHR43685:SF2">
    <property type="entry name" value="GLYCOSYLTRANSFERASE 2-LIKE DOMAIN-CONTAINING PROTEIN"/>
    <property type="match status" value="1"/>
</dbReference>
<keyword evidence="2" id="KW-0808">Transferase</keyword>
<organism evidence="2 3">
    <name type="scientific">Meiothermus taiwanensis</name>
    <dbReference type="NCBI Taxonomy" id="172827"/>
    <lineage>
        <taxon>Bacteria</taxon>
        <taxon>Thermotogati</taxon>
        <taxon>Deinococcota</taxon>
        <taxon>Deinococci</taxon>
        <taxon>Thermales</taxon>
        <taxon>Thermaceae</taxon>
        <taxon>Meiothermus</taxon>
    </lineage>
</organism>
<dbReference type="EMBL" id="QWKX01000018">
    <property type="protein sequence ID" value="RIH78089.1"/>
    <property type="molecule type" value="Genomic_DNA"/>
</dbReference>
<dbReference type="AlphaFoldDB" id="A0A399E4B2"/>
<feature type="domain" description="Glycosyltransferase 2-like" evidence="1">
    <location>
        <begin position="6"/>
        <end position="155"/>
    </location>
</feature>
<evidence type="ECO:0000259" key="1">
    <source>
        <dbReference type="Pfam" id="PF00535"/>
    </source>
</evidence>
<comment type="caution">
    <text evidence="2">The sequence shown here is derived from an EMBL/GenBank/DDBJ whole genome shotgun (WGS) entry which is preliminary data.</text>
</comment>
<dbReference type="Gene3D" id="3.90.550.10">
    <property type="entry name" value="Spore Coat Polysaccharide Biosynthesis Protein SpsA, Chain A"/>
    <property type="match status" value="1"/>
</dbReference>
<proteinExistence type="predicted"/>
<dbReference type="SUPFAM" id="SSF53448">
    <property type="entry name" value="Nucleotide-diphospho-sugar transferases"/>
    <property type="match status" value="1"/>
</dbReference>
<dbReference type="GO" id="GO:0016757">
    <property type="term" value="F:glycosyltransferase activity"/>
    <property type="evidence" value="ECO:0007669"/>
    <property type="project" value="UniProtKB-KW"/>
</dbReference>
<reference evidence="2 3" key="1">
    <citation type="submission" date="2018-08" db="EMBL/GenBank/DDBJ databases">
        <title>Meiothermus cateniformans JCM 15151 genome sequencing project.</title>
        <authorList>
            <person name="Da Costa M.S."/>
            <person name="Albuquerque L."/>
            <person name="Raposo P."/>
            <person name="Froufe H.J.C."/>
            <person name="Barroso C.S."/>
            <person name="Egas C."/>
        </authorList>
    </citation>
    <scope>NUCLEOTIDE SEQUENCE [LARGE SCALE GENOMIC DNA]</scope>
    <source>
        <strain evidence="2 3">JCM 15151</strain>
    </source>
</reference>
<accession>A0A399E4B2</accession>
<dbReference type="Pfam" id="PF00535">
    <property type="entry name" value="Glycos_transf_2"/>
    <property type="match status" value="1"/>
</dbReference>
<dbReference type="PANTHER" id="PTHR43685">
    <property type="entry name" value="GLYCOSYLTRANSFERASE"/>
    <property type="match status" value="1"/>
</dbReference>
<protein>
    <submittedName>
        <fullName evidence="2">Putative glycosyltransferase EpsJ</fullName>
        <ecNumber evidence="2">2.4.-.-</ecNumber>
    </submittedName>
</protein>
<sequence length="295" mass="32823">MEPTFSIVIPTYNRAELLARTVRAFLAQEGVALELIVVDDGSSDATPEVLAGFHDPRLRVLRQPNAGLAAARNAGLLKARGQYVLFNDDDIVPEAGFLQAHLALHRRYPSAAAVSRTYIPDGVGQDPFVRFWRARAESGVRGRADGASLGCGGFWFASLSLPLGIAEAFVPFRGYGWEEHELGWRLWRKGVRPRLALGARAAHEDRVSLDVMVAKSRSLGRMAWQFYRLHPHPLVAFWTGVHPLSRAYKRWAYPWARAERLLQVRDWEAGAGAFAAYRFVLEAAYTQGLLEGKDG</sequence>
<name>A0A399E4B2_9DEIN</name>
<dbReference type="InterPro" id="IPR001173">
    <property type="entry name" value="Glyco_trans_2-like"/>
</dbReference>
<dbReference type="RefSeq" id="WP_119361555.1">
    <property type="nucleotide sequence ID" value="NZ_JBHSXZ010000077.1"/>
</dbReference>
<dbReference type="InterPro" id="IPR029044">
    <property type="entry name" value="Nucleotide-diphossugar_trans"/>
</dbReference>
<dbReference type="OrthoDB" id="9766299at2"/>
<evidence type="ECO:0000313" key="2">
    <source>
        <dbReference type="EMBL" id="RIH78089.1"/>
    </source>
</evidence>
<dbReference type="InterPro" id="IPR050834">
    <property type="entry name" value="Glycosyltransf_2"/>
</dbReference>
<keyword evidence="2" id="KW-0328">Glycosyltransferase</keyword>
<evidence type="ECO:0000313" key="3">
    <source>
        <dbReference type="Proteomes" id="UP000266089"/>
    </source>
</evidence>
<gene>
    <name evidence="2" type="primary">epsJ_2</name>
    <name evidence="2" type="ORF">Mcate_00975</name>
</gene>
<dbReference type="EC" id="2.4.-.-" evidence="2"/>